<evidence type="ECO:0000256" key="1">
    <source>
        <dbReference type="SAM" id="SignalP"/>
    </source>
</evidence>
<gene>
    <name evidence="2" type="ORF">LY90DRAFT_517270</name>
</gene>
<keyword evidence="1" id="KW-0732">Signal</keyword>
<accession>A0A1Y2AA17</accession>
<dbReference type="Proteomes" id="UP000193920">
    <property type="component" value="Unassembled WGS sequence"/>
</dbReference>
<proteinExistence type="predicted"/>
<protein>
    <submittedName>
        <fullName evidence="2">Scaffoldin</fullName>
    </submittedName>
</protein>
<name>A0A1Y2AA17_9FUNG</name>
<feature type="signal peptide" evidence="1">
    <location>
        <begin position="1"/>
        <end position="23"/>
    </location>
</feature>
<evidence type="ECO:0000313" key="2">
    <source>
        <dbReference type="EMBL" id="ORY19368.1"/>
    </source>
</evidence>
<reference evidence="2 3" key="1">
    <citation type="submission" date="2016-08" db="EMBL/GenBank/DDBJ databases">
        <title>A Parts List for Fungal Cellulosomes Revealed by Comparative Genomics.</title>
        <authorList>
            <consortium name="DOE Joint Genome Institute"/>
            <person name="Haitjema C.H."/>
            <person name="Gilmore S.P."/>
            <person name="Henske J.K."/>
            <person name="Solomon K.V."/>
            <person name="De Groot R."/>
            <person name="Kuo A."/>
            <person name="Mondo S.J."/>
            <person name="Salamov A.A."/>
            <person name="Labutti K."/>
            <person name="Zhao Z."/>
            <person name="Chiniquy J."/>
            <person name="Barry K."/>
            <person name="Brewer H.M."/>
            <person name="Purvine S.O."/>
            <person name="Wright A.T."/>
            <person name="Boxma B."/>
            <person name="Van Alen T."/>
            <person name="Hackstein J.H."/>
            <person name="Baker S.E."/>
            <person name="Grigoriev I.V."/>
            <person name="O'Malley M.A."/>
        </authorList>
    </citation>
    <scope>NUCLEOTIDE SEQUENCE [LARGE SCALE GENOMIC DNA]</scope>
    <source>
        <strain evidence="2 3">G1</strain>
    </source>
</reference>
<dbReference type="EMBL" id="MCOG01000312">
    <property type="protein sequence ID" value="ORY19368.1"/>
    <property type="molecule type" value="Genomic_DNA"/>
</dbReference>
<feature type="chain" id="PRO_5012734105" evidence="1">
    <location>
        <begin position="24"/>
        <end position="2194"/>
    </location>
</feature>
<evidence type="ECO:0000313" key="3">
    <source>
        <dbReference type="Proteomes" id="UP000193920"/>
    </source>
</evidence>
<keyword evidence="3" id="KW-1185">Reference proteome</keyword>
<comment type="caution">
    <text evidence="2">The sequence shown here is derived from an EMBL/GenBank/DDBJ whole genome shotgun (WGS) entry which is preliminary data.</text>
</comment>
<organism evidence="2 3">
    <name type="scientific">Neocallimastix californiae</name>
    <dbReference type="NCBI Taxonomy" id="1754190"/>
    <lineage>
        <taxon>Eukaryota</taxon>
        <taxon>Fungi</taxon>
        <taxon>Fungi incertae sedis</taxon>
        <taxon>Chytridiomycota</taxon>
        <taxon>Chytridiomycota incertae sedis</taxon>
        <taxon>Neocallimastigomycetes</taxon>
        <taxon>Neocallimastigales</taxon>
        <taxon>Neocallimastigaceae</taxon>
        <taxon>Neocallimastix</taxon>
    </lineage>
</organism>
<sequence length="2194" mass="235894">MECHEISKIFLLTILFLAHKVSAGDATILPICGRASDDITPESTTAICVQNDVSRTAFENGKYCITEDKKELYAAATGSCTKETLVANTYYAFLCDSDVSCALQASISSLTTAGISSNKLLLYQYVDGKLKQIKNDKIVLTGSKLITCPNDGAPFTTNGQCSLAASGTYMNPGTDANVRNPIISVGADGAATGKTPVVGSFYLDQSSQDRSDTTKFHKLIRCSSTTECVSDTPVKGVYIDETSLSDSYNKLITCDDSTCSSAQVTGNALKYYLNLGVTNSLENAIVKCVAEKTCSRENGVNGAYYLNSGSDNSSKLLIKCDATKCFTMPYSYSETKTSDAFLDGGSFANNRYVNVITCIAATGCSNPTLTAGADKFYYFINGGSTSINDAIITCTGESLECKAGKGLAEGFYVDSVDDKRVISCDSSSCVSTPGSKLQGHAYIKAVASGKKDNIITYETDKFVATSKKDDIDTDEEKLYYIDGSNPKKLISCIGATSGGGECTSATPTMGSNKYLFYPDGTDPTDHTIVCSSDGCISSKGLQTCTKIEESKCYVGSAGTAMDESKHCLHTDGKIYLSSNSDGTCGALTLPTGSTITPYIFESADYTAETFGNSDVNDALIYSCDSQKCTQIISSGFKGTTLYYTCSDGLCNKVESLVVGNTYLNGVATISATQPYLTYGLVEVSGGTEISNCKTVSSPSGIYYNYAVPSLLPNALIKCESSKCRAIDGVNGKFYISSKKLIKCDANCAVVSDTDLASTYSSGYLIDYDSQVGELDIFTKLISCTSTECTSVTPVVGSYINKGETDKIINCFDIREVNCEAHRHGGTNAKPTYYYDGISKKLISCNDNGCSFVDKNYKGYFLNSGSSFLNSGSSTKPIIKCTGAATNPCTAEEVTETTCSKAGRVKKVGGDIYLCVSANDADDHIKFVVDSEASMEYRSVVATNEFPGNNASTDFTVRVDNDGKVLLMEDGISLPACGSTCVENEHCFDGTIIKTKSGTDTTCVPVISEAASTPKVLYFTEDTKEVAEADVASNDIVYAYKCTYSSTANTSSKYDATSCEMVRGYIGTAINTDYTVYCSGWKYDLCGVVDTDEGLDDTCEKVKLIYSEAVKICTVPDGVALASGNVLFYPTEANEYYGIRLTSNTGFVGLELTSTSAMVISNLNFNKNGYQINPAALGSLKKALIKCTSPSKISTCTVVDAKEGYYHMGNTTSDPVKGTGNLIKCTKGSGCVVADGAAGDYYIDASDTSKIIHCVDESGILCTSIPHQGSASSPTHYASADAKVLYTCNNDGCIEEDRAISGYFLNSAGTSGKTLIKCESGCVEFDDVTAYSGVGSVKVTSDGHAYLCVDVGCNGAGEVEIKTVSTPIYKTVRSGNSFPGASANEITVKFDKDGSVFLLDPINYGSTAGITETTVGTYVYFFDMNGNRVNPPTSGTLPNVSAYQCEYKETDNELADGTLALEQYCVQVKGFAKIPGTSNFVQCSGWRREGCTITTLKSCDPEDEGKLGTGNKICLGTETLSLPTGASSVYAAIKINDINTYYGKGKSDYAISLKLTSTSAIAINPEGSKNIIKVGNEYNLYNVASNAFSKNTDGYIIDLYNEYYGNTYRERELIHTIYKMLFSCYKGTCTKSNGYILFKGKVYENSSSGTGEWTEVPEASQVCTSSTDVGKIKYESTPKIQLCIPGNSSPTLVDIGTDIYFLPSGNNVKMYISSNSNKVIGTPDPVDGYYYIKDNKKETTVDTTNGKLVKCKSKTCTVMSTIADGFYYNVFTDKLIKYTTTGGSQTHEFVADIGYYLDNENALVYCDGEECSYSDEIGYFKNTGDTTTNIYIQCTVSGCKAIPDPTAECNTDSQVGHLTKGGKLCLKNGVTKEFASSTQLVYYQSGSVFKYYVNKSTYYGLIKMTTNSMVLDFNNLNSDYCVDSSTLVATPTSTCSSTLYHCNVDGVCVDSTSEETLPESIRNQKIVAEVEEEESTSAIDLKIECDVRSGENCDNDYYLVSKEENYALGEDHGALFYCDPEKQKPICTEIFDVGYYIKDKEAIFSCKAGNNGLDCSLNKLTDENNACNTNSIGKPFLNQNKLALCLDYDEGATTAYAIDLTPTTSGNYLIKKDSSNLFDIPSDRDYAIVSVKEKIITINLNYTNKLKYVYANKDAKMKLLEKGDTCPKSNSALDETKILELNCVNSKCTTNLNLS</sequence>